<reference evidence="3" key="1">
    <citation type="journal article" date="2019" name="Int. J. Syst. Evol. Microbiol.">
        <title>The Global Catalogue of Microorganisms (GCM) 10K type strain sequencing project: providing services to taxonomists for standard genome sequencing and annotation.</title>
        <authorList>
            <consortium name="The Broad Institute Genomics Platform"/>
            <consortium name="The Broad Institute Genome Sequencing Center for Infectious Disease"/>
            <person name="Wu L."/>
            <person name="Ma J."/>
        </authorList>
    </citation>
    <scope>NUCLEOTIDE SEQUENCE [LARGE SCALE GENOMIC DNA]</scope>
    <source>
        <strain evidence="3">JCM 31319</strain>
    </source>
</reference>
<evidence type="ECO:0000256" key="1">
    <source>
        <dbReference type="SAM" id="MobiDB-lite"/>
    </source>
</evidence>
<comment type="caution">
    <text evidence="2">The sequence shown here is derived from an EMBL/GenBank/DDBJ whole genome shotgun (WGS) entry which is preliminary data.</text>
</comment>
<gene>
    <name evidence="2" type="ORF">ACFQ2O_17365</name>
</gene>
<protein>
    <recommendedName>
        <fullName evidence="4">Beta-lactamase superfamily II metal-dependent hydrolase</fullName>
    </recommendedName>
</protein>
<proteinExistence type="predicted"/>
<dbReference type="InterPro" id="IPR036866">
    <property type="entry name" value="RibonucZ/Hydroxyglut_hydro"/>
</dbReference>
<dbReference type="Proteomes" id="UP001597094">
    <property type="component" value="Unassembled WGS sequence"/>
</dbReference>
<organism evidence="2 3">
    <name type="scientific">Pontibacter rugosus</name>
    <dbReference type="NCBI Taxonomy" id="1745966"/>
    <lineage>
        <taxon>Bacteria</taxon>
        <taxon>Pseudomonadati</taxon>
        <taxon>Bacteroidota</taxon>
        <taxon>Cytophagia</taxon>
        <taxon>Cytophagales</taxon>
        <taxon>Hymenobacteraceae</taxon>
        <taxon>Pontibacter</taxon>
    </lineage>
</organism>
<evidence type="ECO:0000313" key="3">
    <source>
        <dbReference type="Proteomes" id="UP001597094"/>
    </source>
</evidence>
<dbReference type="EMBL" id="JBHTLD010000198">
    <property type="protein sequence ID" value="MFD1187985.1"/>
    <property type="molecule type" value="Genomic_DNA"/>
</dbReference>
<evidence type="ECO:0008006" key="4">
    <source>
        <dbReference type="Google" id="ProtNLM"/>
    </source>
</evidence>
<keyword evidence="3" id="KW-1185">Reference proteome</keyword>
<evidence type="ECO:0000313" key="2">
    <source>
        <dbReference type="EMBL" id="MFD1187985.1"/>
    </source>
</evidence>
<dbReference type="SUPFAM" id="SSF56281">
    <property type="entry name" value="Metallo-hydrolase/oxidoreductase"/>
    <property type="match status" value="1"/>
</dbReference>
<feature type="region of interest" description="Disordered" evidence="1">
    <location>
        <begin position="361"/>
        <end position="380"/>
    </location>
</feature>
<dbReference type="RefSeq" id="WP_377530701.1">
    <property type="nucleotide sequence ID" value="NZ_JBHTLD010000198.1"/>
</dbReference>
<sequence length="380" mass="42881">MHKITIYNLGNADTSRIDLSNGRKVLIDYADMRCDSDPKDKRVDLPVELRADLKNANRDYYDVVAFTHLDEDHTCGASSFFELLHAEKYQGGNRIKIKELWVPAAVLLEQGCEDETRILRQEARYRLKNGKGIRVFSSPGLMDNWLSEQGIEKSDIAHLITDAGNIAPGFDLGADGVEFFIHSPFASRTSDNQLLNRNSDALTFQATFQEGGQITRMHFFSDIDYEVIKLIVQVTEYYAKSDPSRFDRLKWDLFKIAHHCSYKSLSLDKGKDKTVPDPDVKKLFETYGENRSRMISTSWPIPNDDDDKQPPHRQAANYYKEQAKNMNGQFLVTMEEPNILHPEPIVIKIDRFGASVGKAVTSGSAAAVNSPAPRAGKTIS</sequence>
<accession>A0ABW3SWN3</accession>
<name>A0ABW3SWN3_9BACT</name>
<dbReference type="Gene3D" id="3.60.15.10">
    <property type="entry name" value="Ribonuclease Z/Hydroxyacylglutathione hydrolase-like"/>
    <property type="match status" value="1"/>
</dbReference>